<accession>A0ABQ2BGG2</accession>
<dbReference type="Proteomes" id="UP000645390">
    <property type="component" value="Unassembled WGS sequence"/>
</dbReference>
<dbReference type="InterPro" id="IPR003615">
    <property type="entry name" value="HNH_nuc"/>
</dbReference>
<dbReference type="SMART" id="SM00507">
    <property type="entry name" value="HNHc"/>
    <property type="match status" value="1"/>
</dbReference>
<protein>
    <recommendedName>
        <fullName evidence="1">HNH nuclease domain-containing protein</fullName>
    </recommendedName>
</protein>
<dbReference type="PANTHER" id="PTHR33877:SF2">
    <property type="entry name" value="OS07G0170200 PROTEIN"/>
    <property type="match status" value="1"/>
</dbReference>
<organism evidence="2 3">
    <name type="scientific">Pedobacter mendelii</name>
    <dbReference type="NCBI Taxonomy" id="1908240"/>
    <lineage>
        <taxon>Bacteria</taxon>
        <taxon>Pseudomonadati</taxon>
        <taxon>Bacteroidota</taxon>
        <taxon>Sphingobacteriia</taxon>
        <taxon>Sphingobacteriales</taxon>
        <taxon>Sphingobacteriaceae</taxon>
        <taxon>Pedobacter</taxon>
    </lineage>
</organism>
<comment type="caution">
    <text evidence="2">The sequence shown here is derived from an EMBL/GenBank/DDBJ whole genome shotgun (WGS) entry which is preliminary data.</text>
</comment>
<evidence type="ECO:0000259" key="1">
    <source>
        <dbReference type="SMART" id="SM00507"/>
    </source>
</evidence>
<dbReference type="InterPro" id="IPR052892">
    <property type="entry name" value="NA-targeting_endonuclease"/>
</dbReference>
<dbReference type="Pfam" id="PF01844">
    <property type="entry name" value="HNH"/>
    <property type="match status" value="1"/>
</dbReference>
<dbReference type="EMBL" id="BMDJ01000002">
    <property type="protein sequence ID" value="GGI24376.1"/>
    <property type="molecule type" value="Genomic_DNA"/>
</dbReference>
<evidence type="ECO:0000313" key="2">
    <source>
        <dbReference type="EMBL" id="GGI24376.1"/>
    </source>
</evidence>
<dbReference type="PANTHER" id="PTHR33877">
    <property type="entry name" value="SLL1193 PROTEIN"/>
    <property type="match status" value="1"/>
</dbReference>
<reference evidence="3" key="1">
    <citation type="journal article" date="2019" name="Int. J. Syst. Evol. Microbiol.">
        <title>The Global Catalogue of Microorganisms (GCM) 10K type strain sequencing project: providing services to taxonomists for standard genome sequencing and annotation.</title>
        <authorList>
            <consortium name="The Broad Institute Genomics Platform"/>
            <consortium name="The Broad Institute Genome Sequencing Center for Infectious Disease"/>
            <person name="Wu L."/>
            <person name="Ma J."/>
        </authorList>
    </citation>
    <scope>NUCLEOTIDE SEQUENCE [LARGE SCALE GENOMIC DNA]</scope>
    <source>
        <strain evidence="3">CCM 8939</strain>
    </source>
</reference>
<feature type="domain" description="HNH nuclease" evidence="1">
    <location>
        <begin position="242"/>
        <end position="298"/>
    </location>
</feature>
<dbReference type="Gene3D" id="1.10.30.50">
    <property type="match status" value="1"/>
</dbReference>
<dbReference type="Pfam" id="PF18780">
    <property type="entry name" value="HNH_repeat"/>
    <property type="match status" value="3"/>
</dbReference>
<gene>
    <name evidence="2" type="ORF">GCM10008119_12350</name>
</gene>
<proteinExistence type="predicted"/>
<keyword evidence="3" id="KW-1185">Reference proteome</keyword>
<dbReference type="InterPro" id="IPR002711">
    <property type="entry name" value="HNH"/>
</dbReference>
<dbReference type="RefSeq" id="WP_188412363.1">
    <property type="nucleotide sequence ID" value="NZ_BMDJ01000002.1"/>
</dbReference>
<sequence length="304" mass="35317">MKFELTDLRKQISDIEIINDLRTVANNLEKHSLKMREYCKANGSQYNYQTAKKRFGSWETVLKNAGLETEKSIHGIEYGETALKTELLINDLISVAKKLDNPKFTISDYETYGKYGSATIQKRFGGWNNAKKKAKLEIGRNYNTSIEEYLQNILDLWTHYGRQPKYAEVVKPLSKYNISSYENKFGSWRLALEKFIEYVNSESVDENIEPQFIELNKEKISNLKETKKEIKIKRTPRGINLRLRFTVLKRDFFSCRKCGRAPAKDPNIILHVDHINPWSKGGETVIENLETLCEQCNLDKSNVL</sequence>
<dbReference type="CDD" id="cd00085">
    <property type="entry name" value="HNHc"/>
    <property type="match status" value="1"/>
</dbReference>
<dbReference type="InterPro" id="IPR041025">
    <property type="entry name" value="HNH_repeat"/>
</dbReference>
<name>A0ABQ2BGG2_9SPHI</name>
<evidence type="ECO:0000313" key="3">
    <source>
        <dbReference type="Proteomes" id="UP000645390"/>
    </source>
</evidence>